<protein>
    <submittedName>
        <fullName evidence="1">Uncharacterized protein</fullName>
    </submittedName>
</protein>
<sequence>MRKIDDGPRTCGSKILLCVPPPSLSIHACLLNLNHSFLACIFCPLFINLAPLSRDFTCLMKQELARWKVHEDAVQASTFKRKKSSIRTLAQLSPLIET</sequence>
<evidence type="ECO:0000313" key="2">
    <source>
        <dbReference type="Proteomes" id="UP001595075"/>
    </source>
</evidence>
<dbReference type="Proteomes" id="UP001595075">
    <property type="component" value="Unassembled WGS sequence"/>
</dbReference>
<comment type="caution">
    <text evidence="1">The sequence shown here is derived from an EMBL/GenBank/DDBJ whole genome shotgun (WGS) entry which is preliminary data.</text>
</comment>
<organism evidence="1 2">
    <name type="scientific">Oculimacula yallundae</name>
    <dbReference type="NCBI Taxonomy" id="86028"/>
    <lineage>
        <taxon>Eukaryota</taxon>
        <taxon>Fungi</taxon>
        <taxon>Dikarya</taxon>
        <taxon>Ascomycota</taxon>
        <taxon>Pezizomycotina</taxon>
        <taxon>Leotiomycetes</taxon>
        <taxon>Helotiales</taxon>
        <taxon>Ploettnerulaceae</taxon>
        <taxon>Oculimacula</taxon>
    </lineage>
</organism>
<evidence type="ECO:0000313" key="1">
    <source>
        <dbReference type="EMBL" id="KAL2067041.1"/>
    </source>
</evidence>
<gene>
    <name evidence="1" type="ORF">VTL71DRAFT_1465</name>
</gene>
<dbReference type="EMBL" id="JAZHXI010000010">
    <property type="protein sequence ID" value="KAL2067041.1"/>
    <property type="molecule type" value="Genomic_DNA"/>
</dbReference>
<keyword evidence="2" id="KW-1185">Reference proteome</keyword>
<name>A0ABR4CC54_9HELO</name>
<reference evidence="1 2" key="1">
    <citation type="journal article" date="2024" name="Commun. Biol.">
        <title>Comparative genomic analysis of thermophilic fungi reveals convergent evolutionary adaptations and gene losses.</title>
        <authorList>
            <person name="Steindorff A.S."/>
            <person name="Aguilar-Pontes M.V."/>
            <person name="Robinson A.J."/>
            <person name="Andreopoulos B."/>
            <person name="LaButti K."/>
            <person name="Kuo A."/>
            <person name="Mondo S."/>
            <person name="Riley R."/>
            <person name="Otillar R."/>
            <person name="Haridas S."/>
            <person name="Lipzen A."/>
            <person name="Grimwood J."/>
            <person name="Schmutz J."/>
            <person name="Clum A."/>
            <person name="Reid I.D."/>
            <person name="Moisan M.C."/>
            <person name="Butler G."/>
            <person name="Nguyen T.T.M."/>
            <person name="Dewar K."/>
            <person name="Conant G."/>
            <person name="Drula E."/>
            <person name="Henrissat B."/>
            <person name="Hansel C."/>
            <person name="Singer S."/>
            <person name="Hutchinson M.I."/>
            <person name="de Vries R.P."/>
            <person name="Natvig D.O."/>
            <person name="Powell A.J."/>
            <person name="Tsang A."/>
            <person name="Grigoriev I.V."/>
        </authorList>
    </citation>
    <scope>NUCLEOTIDE SEQUENCE [LARGE SCALE GENOMIC DNA]</scope>
    <source>
        <strain evidence="1 2">CBS 494.80</strain>
    </source>
</reference>
<accession>A0ABR4CC54</accession>
<proteinExistence type="predicted"/>